<feature type="compositionally biased region" description="Low complexity" evidence="1">
    <location>
        <begin position="201"/>
        <end position="212"/>
    </location>
</feature>
<evidence type="ECO:0008006" key="3">
    <source>
        <dbReference type="Google" id="ProtNLM"/>
    </source>
</evidence>
<dbReference type="InterPro" id="IPR012334">
    <property type="entry name" value="Pectin_lyas_fold"/>
</dbReference>
<feature type="non-terminal residue" evidence="2">
    <location>
        <position position="249"/>
    </location>
</feature>
<dbReference type="Gene3D" id="2.160.20.10">
    <property type="entry name" value="Single-stranded right-handed beta-helix, Pectin lyase-like"/>
    <property type="match status" value="1"/>
</dbReference>
<organism evidence="2">
    <name type="scientific">marine metagenome</name>
    <dbReference type="NCBI Taxonomy" id="408172"/>
    <lineage>
        <taxon>unclassified sequences</taxon>
        <taxon>metagenomes</taxon>
        <taxon>ecological metagenomes</taxon>
    </lineage>
</organism>
<gene>
    <name evidence="2" type="ORF">METZ01_LOCUS394534</name>
</gene>
<dbReference type="SUPFAM" id="SSF51126">
    <property type="entry name" value="Pectin lyase-like"/>
    <property type="match status" value="1"/>
</dbReference>
<sequence length="249" mass="27052">MNRILSMITLIVLMVVPVSATTINIPADYPTIQEGIDASVDGDTVLVAPGIYYENLILETEIVFASHAIYDDLDSDWLNNENITGTIISGAEEPSDPNKGSCLIIRGGGFGYSGNPQPEIIGLTFQDGNGTSMIVVDCDPYPVRAGGAILMYKAYPTIMYNRFINNGHDNDNLRAGRGGRIGGAMGHFAEDGVEFDEDRSFSSQNDNQNNNSTRDIPETLNIQNNYFENNASGDGENFYSHGYEGSIDV</sequence>
<dbReference type="AlphaFoldDB" id="A0A382V5F7"/>
<dbReference type="EMBL" id="UINC01149297">
    <property type="protein sequence ID" value="SVD41680.1"/>
    <property type="molecule type" value="Genomic_DNA"/>
</dbReference>
<evidence type="ECO:0000313" key="2">
    <source>
        <dbReference type="EMBL" id="SVD41680.1"/>
    </source>
</evidence>
<proteinExistence type="predicted"/>
<name>A0A382V5F7_9ZZZZ</name>
<evidence type="ECO:0000256" key="1">
    <source>
        <dbReference type="SAM" id="MobiDB-lite"/>
    </source>
</evidence>
<reference evidence="2" key="1">
    <citation type="submission" date="2018-05" db="EMBL/GenBank/DDBJ databases">
        <authorList>
            <person name="Lanie J.A."/>
            <person name="Ng W.-L."/>
            <person name="Kazmierczak K.M."/>
            <person name="Andrzejewski T.M."/>
            <person name="Davidsen T.M."/>
            <person name="Wayne K.J."/>
            <person name="Tettelin H."/>
            <person name="Glass J.I."/>
            <person name="Rusch D."/>
            <person name="Podicherti R."/>
            <person name="Tsui H.-C.T."/>
            <person name="Winkler M.E."/>
        </authorList>
    </citation>
    <scope>NUCLEOTIDE SEQUENCE</scope>
</reference>
<accession>A0A382V5F7</accession>
<protein>
    <recommendedName>
        <fullName evidence="3">Right handed beta helix domain-containing protein</fullName>
    </recommendedName>
</protein>
<feature type="region of interest" description="Disordered" evidence="1">
    <location>
        <begin position="196"/>
        <end position="216"/>
    </location>
</feature>
<dbReference type="InterPro" id="IPR011050">
    <property type="entry name" value="Pectin_lyase_fold/virulence"/>
</dbReference>